<evidence type="ECO:0000313" key="3">
    <source>
        <dbReference type="Proteomes" id="UP001597601"/>
    </source>
</evidence>
<reference evidence="3" key="1">
    <citation type="journal article" date="2019" name="Int. J. Syst. Evol. Microbiol.">
        <title>The Global Catalogue of Microorganisms (GCM) 10K type strain sequencing project: providing services to taxonomists for standard genome sequencing and annotation.</title>
        <authorList>
            <consortium name="The Broad Institute Genomics Platform"/>
            <consortium name="The Broad Institute Genome Sequencing Center for Infectious Disease"/>
            <person name="Wu L."/>
            <person name="Ma J."/>
        </authorList>
    </citation>
    <scope>NUCLEOTIDE SEQUENCE [LARGE SCALE GENOMIC DNA]</scope>
    <source>
        <strain evidence="3">KCTC 52232</strain>
    </source>
</reference>
<gene>
    <name evidence="2" type="ORF">ACFSYC_01420</name>
</gene>
<name>A0ABW5XK01_9SPHI</name>
<dbReference type="Proteomes" id="UP001597601">
    <property type="component" value="Unassembled WGS sequence"/>
</dbReference>
<keyword evidence="3" id="KW-1185">Reference proteome</keyword>
<accession>A0ABW5XK01</accession>
<dbReference type="EMBL" id="JBHUON010000001">
    <property type="protein sequence ID" value="MFD2863333.1"/>
    <property type="molecule type" value="Genomic_DNA"/>
</dbReference>
<feature type="domain" description="DinB-like" evidence="1">
    <location>
        <begin position="37"/>
        <end position="148"/>
    </location>
</feature>
<dbReference type="InterPro" id="IPR024775">
    <property type="entry name" value="DinB-like"/>
</dbReference>
<dbReference type="InterPro" id="IPR034660">
    <property type="entry name" value="DinB/YfiT-like"/>
</dbReference>
<sequence length="158" mass="18257">MTTSEKLKNDLQTILSGQPWYGESIYNIFDKVNFEAAYTRAGHAHTIAEILLHLISWTEEVMDRLNGKPASLPNSGNWPHPGEPDEERLKIWIDDFKLVSLNLLKTIEDFPENKWDEIFIDERNNEPTNTYRELIYGFIQHQVYHSAQVSLLVSAIIG</sequence>
<evidence type="ECO:0000259" key="1">
    <source>
        <dbReference type="Pfam" id="PF12867"/>
    </source>
</evidence>
<evidence type="ECO:0000313" key="2">
    <source>
        <dbReference type="EMBL" id="MFD2863333.1"/>
    </source>
</evidence>
<dbReference type="RefSeq" id="WP_377122753.1">
    <property type="nucleotide sequence ID" value="NZ_JBHUHN010000001.1"/>
</dbReference>
<dbReference type="SUPFAM" id="SSF109854">
    <property type="entry name" value="DinB/YfiT-like putative metalloenzymes"/>
    <property type="match status" value="1"/>
</dbReference>
<protein>
    <submittedName>
        <fullName evidence="2">DinB family protein</fullName>
    </submittedName>
</protein>
<proteinExistence type="predicted"/>
<organism evidence="2 3">
    <name type="scientific">Mucilaginibacter antarcticus</name>
    <dbReference type="NCBI Taxonomy" id="1855725"/>
    <lineage>
        <taxon>Bacteria</taxon>
        <taxon>Pseudomonadati</taxon>
        <taxon>Bacteroidota</taxon>
        <taxon>Sphingobacteriia</taxon>
        <taxon>Sphingobacteriales</taxon>
        <taxon>Sphingobacteriaceae</taxon>
        <taxon>Mucilaginibacter</taxon>
    </lineage>
</organism>
<dbReference type="Pfam" id="PF12867">
    <property type="entry name" value="DinB_2"/>
    <property type="match status" value="1"/>
</dbReference>
<dbReference type="Gene3D" id="1.20.120.450">
    <property type="entry name" value="dinb family like domain"/>
    <property type="match status" value="1"/>
</dbReference>
<comment type="caution">
    <text evidence="2">The sequence shown here is derived from an EMBL/GenBank/DDBJ whole genome shotgun (WGS) entry which is preliminary data.</text>
</comment>